<protein>
    <submittedName>
        <fullName evidence="1">Coiled-coil domain containing 157</fullName>
    </submittedName>
</protein>
<name>A0A1A8UW02_NOTFU</name>
<reference evidence="1" key="2">
    <citation type="submission" date="2016-06" db="EMBL/GenBank/DDBJ databases">
        <title>The genome of a short-lived fish provides insights into sex chromosome evolution and the genetic control of aging.</title>
        <authorList>
            <person name="Reichwald K."/>
            <person name="Felder M."/>
            <person name="Petzold A."/>
            <person name="Koch P."/>
            <person name="Groth M."/>
            <person name="Platzer M."/>
        </authorList>
    </citation>
    <scope>NUCLEOTIDE SEQUENCE</scope>
    <source>
        <tissue evidence="1">Brain</tissue>
    </source>
</reference>
<sequence length="37" mass="4095">PRQCCISCLEHVSIKVSELVLSVPKLHLVMCRKCGGQ</sequence>
<gene>
    <name evidence="1" type="primary">CCDC157</name>
</gene>
<proteinExistence type="predicted"/>
<dbReference type="AlphaFoldDB" id="A0A1A8UW02"/>
<accession>A0A1A8UW02</accession>
<feature type="non-terminal residue" evidence="1">
    <location>
        <position position="1"/>
    </location>
</feature>
<dbReference type="EMBL" id="HAEJ01012122">
    <property type="protein sequence ID" value="SBS52579.1"/>
    <property type="molecule type" value="Transcribed_RNA"/>
</dbReference>
<evidence type="ECO:0000313" key="1">
    <source>
        <dbReference type="EMBL" id="SBS52579.1"/>
    </source>
</evidence>
<organism evidence="1">
    <name type="scientific">Nothobranchius furzeri</name>
    <name type="common">Turquoise killifish</name>
    <dbReference type="NCBI Taxonomy" id="105023"/>
    <lineage>
        <taxon>Eukaryota</taxon>
        <taxon>Metazoa</taxon>
        <taxon>Chordata</taxon>
        <taxon>Craniata</taxon>
        <taxon>Vertebrata</taxon>
        <taxon>Euteleostomi</taxon>
        <taxon>Actinopterygii</taxon>
        <taxon>Neopterygii</taxon>
        <taxon>Teleostei</taxon>
        <taxon>Neoteleostei</taxon>
        <taxon>Acanthomorphata</taxon>
        <taxon>Ovalentaria</taxon>
        <taxon>Atherinomorphae</taxon>
        <taxon>Cyprinodontiformes</taxon>
        <taxon>Nothobranchiidae</taxon>
        <taxon>Nothobranchius</taxon>
    </lineage>
</organism>
<reference evidence="1" key="1">
    <citation type="submission" date="2016-05" db="EMBL/GenBank/DDBJ databases">
        <authorList>
            <person name="Lavstsen T."/>
            <person name="Jespersen J.S."/>
        </authorList>
    </citation>
    <scope>NUCLEOTIDE SEQUENCE</scope>
    <source>
        <tissue evidence="1">Brain</tissue>
    </source>
</reference>